<dbReference type="STRING" id="1280952.HJA_15080"/>
<dbReference type="Pfam" id="PF10073">
    <property type="entry name" value="GapR_DNA-bd"/>
    <property type="match status" value="1"/>
</dbReference>
<evidence type="ECO:0000313" key="3">
    <source>
        <dbReference type="EMBL" id="KCZ86685.1"/>
    </source>
</evidence>
<evidence type="ECO:0000313" key="4">
    <source>
        <dbReference type="Proteomes" id="UP000024816"/>
    </source>
</evidence>
<feature type="coiled-coil region" evidence="1">
    <location>
        <begin position="10"/>
        <end position="44"/>
    </location>
</feature>
<keyword evidence="4" id="KW-1185">Reference proteome</keyword>
<comment type="caution">
    <text evidence="3">The sequence shown here is derived from an EMBL/GenBank/DDBJ whole genome shotgun (WGS) entry which is preliminary data.</text>
</comment>
<dbReference type="RefSeq" id="WP_051597758.1">
    <property type="nucleotide sequence ID" value="NZ_ARYJ01000012.1"/>
</dbReference>
<dbReference type="Proteomes" id="UP000024816">
    <property type="component" value="Unassembled WGS sequence"/>
</dbReference>
<gene>
    <name evidence="3" type="ORF">HJA_15080</name>
</gene>
<evidence type="ECO:0000256" key="1">
    <source>
        <dbReference type="SAM" id="Coils"/>
    </source>
</evidence>
<dbReference type="eggNOG" id="COG3750">
    <property type="taxonomic scope" value="Bacteria"/>
</dbReference>
<dbReference type="AlphaFoldDB" id="A0A059F7X0"/>
<dbReference type="NCBIfam" id="NF010247">
    <property type="entry name" value="PRK13694.1"/>
    <property type="match status" value="1"/>
</dbReference>
<dbReference type="GO" id="GO:0003677">
    <property type="term" value="F:DNA binding"/>
    <property type="evidence" value="ECO:0007669"/>
    <property type="project" value="InterPro"/>
</dbReference>
<evidence type="ECO:0000259" key="2">
    <source>
        <dbReference type="Pfam" id="PF10073"/>
    </source>
</evidence>
<keyword evidence="1" id="KW-0175">Coiled coil</keyword>
<reference evidence="3 4" key="1">
    <citation type="journal article" date="2014" name="Antonie Van Leeuwenhoek">
        <title>Hyphomonas beringensis sp. nov. and Hyphomonas chukchiensis sp. nov., isolated from surface seawater of the Bering Sea and Chukchi Sea.</title>
        <authorList>
            <person name="Li C."/>
            <person name="Lai Q."/>
            <person name="Li G."/>
            <person name="Dong C."/>
            <person name="Wang J."/>
            <person name="Liao Y."/>
            <person name="Shao Z."/>
        </authorList>
    </citation>
    <scope>NUCLEOTIDE SEQUENCE [LARGE SCALE GENOMIC DNA]</scope>
    <source>
        <strain evidence="3 4">VP2</strain>
    </source>
</reference>
<sequence>MDDAPIENLTEASREKLRQTVAKIERLEEEKKEVAEQIKEIYAEAKAFGFDTKALRQVVKLRKIDKADREEAEMMLETYLIALGEA</sequence>
<dbReference type="OrthoDB" id="9813793at2"/>
<proteinExistence type="predicted"/>
<accession>A0A059F7X0</accession>
<dbReference type="EMBL" id="ARYJ01000012">
    <property type="protein sequence ID" value="KCZ86685.1"/>
    <property type="molecule type" value="Genomic_DNA"/>
</dbReference>
<dbReference type="PATRIC" id="fig|1280952.3.peg.3018"/>
<protein>
    <recommendedName>
        <fullName evidence="2">GapR-like DNA-binding domain-containing protein</fullName>
    </recommendedName>
</protein>
<name>A0A059F7X0_9PROT</name>
<organism evidence="3 4">
    <name type="scientific">Hyphomonas jannaschiana VP2</name>
    <dbReference type="NCBI Taxonomy" id="1280952"/>
    <lineage>
        <taxon>Bacteria</taxon>
        <taxon>Pseudomonadati</taxon>
        <taxon>Pseudomonadota</taxon>
        <taxon>Alphaproteobacteria</taxon>
        <taxon>Hyphomonadales</taxon>
        <taxon>Hyphomonadaceae</taxon>
        <taxon>Hyphomonas</taxon>
    </lineage>
</organism>
<dbReference type="InterPro" id="IPR046367">
    <property type="entry name" value="GapR-like_DNA-bd"/>
</dbReference>
<feature type="domain" description="GapR-like DNA-binding" evidence="2">
    <location>
        <begin position="14"/>
        <end position="84"/>
    </location>
</feature>